<dbReference type="EMBL" id="KN838576">
    <property type="protein sequence ID" value="KIK03767.1"/>
    <property type="molecule type" value="Genomic_DNA"/>
</dbReference>
<dbReference type="InterPro" id="IPR012337">
    <property type="entry name" value="RNaseH-like_sf"/>
</dbReference>
<evidence type="ECO:0000259" key="1">
    <source>
        <dbReference type="Pfam" id="PF05699"/>
    </source>
</evidence>
<dbReference type="AlphaFoldDB" id="A0A0C9Y161"/>
<dbReference type="InterPro" id="IPR008906">
    <property type="entry name" value="HATC_C_dom"/>
</dbReference>
<accession>A0A0C9Y161</accession>
<dbReference type="Pfam" id="PF05699">
    <property type="entry name" value="Dimer_Tnp_hAT"/>
    <property type="match status" value="1"/>
</dbReference>
<dbReference type="OrthoDB" id="3067789at2759"/>
<dbReference type="Proteomes" id="UP000054477">
    <property type="component" value="Unassembled WGS sequence"/>
</dbReference>
<evidence type="ECO:0000313" key="3">
    <source>
        <dbReference type="Proteomes" id="UP000054477"/>
    </source>
</evidence>
<feature type="domain" description="HAT C-terminal dimerisation" evidence="1">
    <location>
        <begin position="96"/>
        <end position="140"/>
    </location>
</feature>
<sequence length="140" mass="15651">MSTLDAPALNPDGTLKDASEIEWLNSLSDEHCSISLFDSYYKRPENPASSSTAGASDEEPKRKFKWYGSDWLLSSLKDTSKASNAPTHNPQKELLDYINSKLASTKNPMEWWGKNVKDFPTLACLVRDYLVIQGFSIASE</sequence>
<dbReference type="GO" id="GO:0046983">
    <property type="term" value="F:protein dimerization activity"/>
    <property type="evidence" value="ECO:0007669"/>
    <property type="project" value="InterPro"/>
</dbReference>
<reference evidence="2 3" key="1">
    <citation type="submission" date="2014-04" db="EMBL/GenBank/DDBJ databases">
        <authorList>
            <consortium name="DOE Joint Genome Institute"/>
            <person name="Kuo A."/>
            <person name="Kohler A."/>
            <person name="Nagy L.G."/>
            <person name="Floudas D."/>
            <person name="Copeland A."/>
            <person name="Barry K.W."/>
            <person name="Cichocki N."/>
            <person name="Veneault-Fourrey C."/>
            <person name="LaButti K."/>
            <person name="Lindquist E.A."/>
            <person name="Lipzen A."/>
            <person name="Lundell T."/>
            <person name="Morin E."/>
            <person name="Murat C."/>
            <person name="Sun H."/>
            <person name="Tunlid A."/>
            <person name="Henrissat B."/>
            <person name="Grigoriev I.V."/>
            <person name="Hibbett D.S."/>
            <person name="Martin F."/>
            <person name="Nordberg H.P."/>
            <person name="Cantor M.N."/>
            <person name="Hua S.X."/>
        </authorList>
    </citation>
    <scope>NUCLEOTIDE SEQUENCE [LARGE SCALE GENOMIC DNA]</scope>
    <source>
        <strain evidence="2 3">LaAM-08-1</strain>
    </source>
</reference>
<reference evidence="3" key="2">
    <citation type="submission" date="2015-01" db="EMBL/GenBank/DDBJ databases">
        <title>Evolutionary Origins and Diversification of the Mycorrhizal Mutualists.</title>
        <authorList>
            <consortium name="DOE Joint Genome Institute"/>
            <consortium name="Mycorrhizal Genomics Consortium"/>
            <person name="Kohler A."/>
            <person name="Kuo A."/>
            <person name="Nagy L.G."/>
            <person name="Floudas D."/>
            <person name="Copeland A."/>
            <person name="Barry K.W."/>
            <person name="Cichocki N."/>
            <person name="Veneault-Fourrey C."/>
            <person name="LaButti K."/>
            <person name="Lindquist E.A."/>
            <person name="Lipzen A."/>
            <person name="Lundell T."/>
            <person name="Morin E."/>
            <person name="Murat C."/>
            <person name="Riley R."/>
            <person name="Ohm R."/>
            <person name="Sun H."/>
            <person name="Tunlid A."/>
            <person name="Henrissat B."/>
            <person name="Grigoriev I.V."/>
            <person name="Hibbett D.S."/>
            <person name="Martin F."/>
        </authorList>
    </citation>
    <scope>NUCLEOTIDE SEQUENCE [LARGE SCALE GENOMIC DNA]</scope>
    <source>
        <strain evidence="3">LaAM-08-1</strain>
    </source>
</reference>
<proteinExistence type="predicted"/>
<gene>
    <name evidence="2" type="ORF">K443DRAFT_121271</name>
</gene>
<evidence type="ECO:0000313" key="2">
    <source>
        <dbReference type="EMBL" id="KIK03767.1"/>
    </source>
</evidence>
<name>A0A0C9Y161_9AGAR</name>
<organism evidence="2 3">
    <name type="scientific">Laccaria amethystina LaAM-08-1</name>
    <dbReference type="NCBI Taxonomy" id="1095629"/>
    <lineage>
        <taxon>Eukaryota</taxon>
        <taxon>Fungi</taxon>
        <taxon>Dikarya</taxon>
        <taxon>Basidiomycota</taxon>
        <taxon>Agaricomycotina</taxon>
        <taxon>Agaricomycetes</taxon>
        <taxon>Agaricomycetidae</taxon>
        <taxon>Agaricales</taxon>
        <taxon>Agaricineae</taxon>
        <taxon>Hydnangiaceae</taxon>
        <taxon>Laccaria</taxon>
    </lineage>
</organism>
<dbReference type="SUPFAM" id="SSF53098">
    <property type="entry name" value="Ribonuclease H-like"/>
    <property type="match status" value="1"/>
</dbReference>
<dbReference type="HOGENOM" id="CLU_1835481_0_0_1"/>
<protein>
    <recommendedName>
        <fullName evidence="1">HAT C-terminal dimerisation domain-containing protein</fullName>
    </recommendedName>
</protein>
<keyword evidence="3" id="KW-1185">Reference proteome</keyword>